<feature type="transmembrane region" description="Helical" evidence="2">
    <location>
        <begin position="53"/>
        <end position="72"/>
    </location>
</feature>
<evidence type="ECO:0000256" key="2">
    <source>
        <dbReference type="SAM" id="Phobius"/>
    </source>
</evidence>
<dbReference type="Proteomes" id="UP001168098">
    <property type="component" value="Unassembled WGS sequence"/>
</dbReference>
<dbReference type="Pfam" id="PF05553">
    <property type="entry name" value="DUF761"/>
    <property type="match status" value="1"/>
</dbReference>
<dbReference type="InterPro" id="IPR008480">
    <property type="entry name" value="DUF761_pln"/>
</dbReference>
<evidence type="ECO:0000313" key="3">
    <source>
        <dbReference type="EMBL" id="KAJ9678181.1"/>
    </source>
</evidence>
<comment type="caution">
    <text evidence="3">The sequence shown here is derived from an EMBL/GenBank/DDBJ whole genome shotgun (WGS) entry which is preliminary data.</text>
</comment>
<dbReference type="EMBL" id="JARBHA010000017">
    <property type="protein sequence ID" value="KAJ9678181.1"/>
    <property type="molecule type" value="Genomic_DNA"/>
</dbReference>
<keyword evidence="2" id="KW-0472">Membrane</keyword>
<accession>A0AA38YWV2</accession>
<gene>
    <name evidence="3" type="ORF">PVL29_022923</name>
</gene>
<reference evidence="3 4" key="1">
    <citation type="journal article" date="2023" name="BMC Biotechnol.">
        <title>Vitis rotundifolia cv Carlos genome sequencing.</title>
        <authorList>
            <person name="Huff M."/>
            <person name="Hulse-Kemp A."/>
            <person name="Scheffler B."/>
            <person name="Youngblood R."/>
            <person name="Simpson S."/>
            <person name="Babiker E."/>
            <person name="Staton M."/>
        </authorList>
    </citation>
    <scope>NUCLEOTIDE SEQUENCE [LARGE SCALE GENOMIC DNA]</scope>
    <source>
        <tissue evidence="3">Leaf</tissue>
    </source>
</reference>
<dbReference type="PANTHER" id="PTHR33098:SF53">
    <property type="entry name" value="OS05G0540900 PROTEIN"/>
    <property type="match status" value="1"/>
</dbReference>
<sequence length="259" mass="29067">MAIWVVKQALLSIGIISTVQMLNPTPKISYTFSLLCYGIPSFCAWLKIWLSPPYAYIIINFILILVIIIASSSSSSSSPSSSSSLVEEFTALPDYSSVQDVLLEVSGDEEAPVKTSMVMDDSRWKCIAEETAVKLESTVVVPGQNESLEATWKAIVEEHGIPATRHLRKSETWDVPPSCGDGSSSLAPREREMRKSNTFVEARSSFRETQIPYLRKDELLSHDELNRKVEEFIQKCRNEMRLERVESDERLMDILNGGV</sequence>
<name>A0AA38YWV2_VITRO</name>
<dbReference type="PANTHER" id="PTHR33098">
    <property type="entry name" value="COTTON FIBER (DUF761)"/>
    <property type="match status" value="1"/>
</dbReference>
<organism evidence="3 4">
    <name type="scientific">Vitis rotundifolia</name>
    <name type="common">Muscadine grape</name>
    <dbReference type="NCBI Taxonomy" id="103349"/>
    <lineage>
        <taxon>Eukaryota</taxon>
        <taxon>Viridiplantae</taxon>
        <taxon>Streptophyta</taxon>
        <taxon>Embryophyta</taxon>
        <taxon>Tracheophyta</taxon>
        <taxon>Spermatophyta</taxon>
        <taxon>Magnoliopsida</taxon>
        <taxon>eudicotyledons</taxon>
        <taxon>Gunneridae</taxon>
        <taxon>Pentapetalae</taxon>
        <taxon>rosids</taxon>
        <taxon>Vitales</taxon>
        <taxon>Vitaceae</taxon>
        <taxon>Viteae</taxon>
        <taxon>Vitis</taxon>
    </lineage>
</organism>
<keyword evidence="2" id="KW-0812">Transmembrane</keyword>
<evidence type="ECO:0000313" key="4">
    <source>
        <dbReference type="Proteomes" id="UP001168098"/>
    </source>
</evidence>
<evidence type="ECO:0008006" key="5">
    <source>
        <dbReference type="Google" id="ProtNLM"/>
    </source>
</evidence>
<keyword evidence="2" id="KW-1133">Transmembrane helix</keyword>
<proteinExistence type="predicted"/>
<dbReference type="AlphaFoldDB" id="A0AA38YWV2"/>
<protein>
    <recommendedName>
        <fullName evidence="5">DUF4408 domain-containing protein</fullName>
    </recommendedName>
</protein>
<feature type="region of interest" description="Disordered" evidence="1">
    <location>
        <begin position="171"/>
        <end position="194"/>
    </location>
</feature>
<evidence type="ECO:0000256" key="1">
    <source>
        <dbReference type="SAM" id="MobiDB-lite"/>
    </source>
</evidence>
<keyword evidence="4" id="KW-1185">Reference proteome</keyword>